<feature type="non-terminal residue" evidence="7">
    <location>
        <position position="75"/>
    </location>
</feature>
<dbReference type="InterPro" id="IPR013785">
    <property type="entry name" value="Aldolase_TIM"/>
</dbReference>
<comment type="cofactor">
    <cofactor evidence="1">
        <name>FMN</name>
        <dbReference type="ChEBI" id="CHEBI:58210"/>
    </cofactor>
</comment>
<organism evidence="7 8">
    <name type="scientific">Acidovorax cavernicola</name>
    <dbReference type="NCBI Taxonomy" id="1675792"/>
    <lineage>
        <taxon>Bacteria</taxon>
        <taxon>Pseudomonadati</taxon>
        <taxon>Pseudomonadota</taxon>
        <taxon>Betaproteobacteria</taxon>
        <taxon>Burkholderiales</taxon>
        <taxon>Comamonadaceae</taxon>
        <taxon>Acidovorax</taxon>
    </lineage>
</organism>
<dbReference type="GO" id="GO:0003959">
    <property type="term" value="F:NADPH dehydrogenase activity"/>
    <property type="evidence" value="ECO:0007669"/>
    <property type="project" value="InterPro"/>
</dbReference>
<dbReference type="GO" id="GO:0050661">
    <property type="term" value="F:NADP binding"/>
    <property type="evidence" value="ECO:0007669"/>
    <property type="project" value="InterPro"/>
</dbReference>
<evidence type="ECO:0000313" key="7">
    <source>
        <dbReference type="EMBL" id="RIX70418.1"/>
    </source>
</evidence>
<keyword evidence="2" id="KW-0285">Flavoprotein</keyword>
<dbReference type="Gene3D" id="3.20.20.70">
    <property type="entry name" value="Aldolase class I"/>
    <property type="match status" value="1"/>
</dbReference>
<dbReference type="Proteomes" id="UP000265619">
    <property type="component" value="Unassembled WGS sequence"/>
</dbReference>
<evidence type="ECO:0000256" key="2">
    <source>
        <dbReference type="ARBA" id="ARBA00022630"/>
    </source>
</evidence>
<evidence type="ECO:0000256" key="4">
    <source>
        <dbReference type="ARBA" id="ARBA00022857"/>
    </source>
</evidence>
<evidence type="ECO:0000313" key="8">
    <source>
        <dbReference type="Proteomes" id="UP000265619"/>
    </source>
</evidence>
<dbReference type="PANTHER" id="PTHR43303">
    <property type="entry name" value="NADPH DEHYDROGENASE C23G7.10C-RELATED"/>
    <property type="match status" value="1"/>
</dbReference>
<evidence type="ECO:0000256" key="3">
    <source>
        <dbReference type="ARBA" id="ARBA00022643"/>
    </source>
</evidence>
<keyword evidence="3" id="KW-0288">FMN</keyword>
<keyword evidence="8" id="KW-1185">Reference proteome</keyword>
<comment type="caution">
    <text evidence="7">The sequence shown here is derived from an EMBL/GenBank/DDBJ whole genome shotgun (WGS) entry which is preliminary data.</text>
</comment>
<name>A0A9X8GRU0_9BURK</name>
<keyword evidence="5" id="KW-0560">Oxidoreductase</keyword>
<dbReference type="Pfam" id="PF00724">
    <property type="entry name" value="Oxidored_FMN"/>
    <property type="match status" value="1"/>
</dbReference>
<dbReference type="InterPro" id="IPR044152">
    <property type="entry name" value="YqjM-like"/>
</dbReference>
<dbReference type="GO" id="GO:0010181">
    <property type="term" value="F:FMN binding"/>
    <property type="evidence" value="ECO:0007669"/>
    <property type="project" value="InterPro"/>
</dbReference>
<gene>
    <name evidence="7" type="ORF">D3H34_32750</name>
</gene>
<keyword evidence="4" id="KW-0521">NADP</keyword>
<dbReference type="AlphaFoldDB" id="A0A9X8GRU0"/>
<accession>A0A9X8GRU0</accession>
<dbReference type="InterPro" id="IPR001155">
    <property type="entry name" value="OxRdtase_FMN_N"/>
</dbReference>
<dbReference type="PANTHER" id="PTHR43303:SF4">
    <property type="entry name" value="NADPH DEHYDROGENASE C23G7.10C-RELATED"/>
    <property type="match status" value="1"/>
</dbReference>
<dbReference type="SUPFAM" id="SSF51395">
    <property type="entry name" value="FMN-linked oxidoreductases"/>
    <property type="match status" value="1"/>
</dbReference>
<evidence type="ECO:0000256" key="5">
    <source>
        <dbReference type="ARBA" id="ARBA00023002"/>
    </source>
</evidence>
<dbReference type="EMBL" id="QXMN01000228">
    <property type="protein sequence ID" value="RIX70418.1"/>
    <property type="molecule type" value="Genomic_DNA"/>
</dbReference>
<reference evidence="7 8" key="1">
    <citation type="submission" date="2018-09" db="EMBL/GenBank/DDBJ databases">
        <title>Acidovorax cavernicola nov. sp. isolated from Gruta de las Maravillas (Aracena, Spain).</title>
        <authorList>
            <person name="Jurado V."/>
            <person name="Gutierrez-Patricio S."/>
            <person name="Gonzalez-Pimentel J.L."/>
            <person name="Miller A.Z."/>
            <person name="Laiz L."/>
            <person name="Saiz-Jimenez C."/>
        </authorList>
    </citation>
    <scope>NUCLEOTIDE SEQUENCE [LARGE SCALE GENOMIC DNA]</scope>
    <source>
        <strain evidence="7 8">1011MAR4D40.2</strain>
    </source>
</reference>
<sequence length="75" mass="8051">MSALFSPFTLKDVTLRNRIAVPPMCQYSAVDGYATDWHQTHYASIARGGAGLVIVEATGVSPEGRITPACLGLWN</sequence>
<proteinExistence type="predicted"/>
<evidence type="ECO:0000259" key="6">
    <source>
        <dbReference type="Pfam" id="PF00724"/>
    </source>
</evidence>
<feature type="domain" description="NADH:flavin oxidoreductase/NADH oxidase N-terminal" evidence="6">
    <location>
        <begin position="4"/>
        <end position="75"/>
    </location>
</feature>
<protein>
    <submittedName>
        <fullName evidence="7">NADH:flavin oxidoreductase/NADH oxidase</fullName>
    </submittedName>
</protein>
<evidence type="ECO:0000256" key="1">
    <source>
        <dbReference type="ARBA" id="ARBA00001917"/>
    </source>
</evidence>